<accession>A0A673JEG7</accession>
<comment type="function">
    <text evidence="1">May act as a specific coactivator for the mammalian TEFs.</text>
</comment>
<dbReference type="PANTHER" id="PTHR17604">
    <property type="entry name" value="TRANSCRIPTION COFACTOR VESTIGIAL-LIKE PROTEIN 4"/>
    <property type="match status" value="1"/>
</dbReference>
<dbReference type="AlphaFoldDB" id="A0A673JEG7"/>
<dbReference type="GO" id="GO:0045892">
    <property type="term" value="P:negative regulation of DNA-templated transcription"/>
    <property type="evidence" value="ECO:0007669"/>
    <property type="project" value="TreeGrafter"/>
</dbReference>
<dbReference type="Ensembl" id="ENSSRHT00000049864.1">
    <property type="protein sequence ID" value="ENSSRHP00000048498.1"/>
    <property type="gene ID" value="ENSSRHG00000024436.1"/>
</dbReference>
<dbReference type="Pfam" id="PF15245">
    <property type="entry name" value="VGLL4"/>
    <property type="match status" value="1"/>
</dbReference>
<evidence type="ECO:0000313" key="5">
    <source>
        <dbReference type="Proteomes" id="UP000472270"/>
    </source>
</evidence>
<comment type="similarity">
    <text evidence="2">Belongs to the vestigial family.</text>
</comment>
<evidence type="ECO:0000256" key="1">
    <source>
        <dbReference type="ARBA" id="ARBA00002229"/>
    </source>
</evidence>
<name>A0A673JEG7_9TELE</name>
<dbReference type="KEGG" id="srx:107736947"/>
<sequence length="243" mass="26755">MDILINHFINKMNDNISRLHCNTYEDDSGASSVPVLNSGCTPMSPTKRKHHENSQKDSDEEQMNKMRCLLGSHLRNSNGDTGNQELWNYSHTSLSGLHNHNVFAPFPIFAVDQPLEMTKHSLDPTRSMLLIPGSSTSHQQNRPSVITCAPASNRLCSLSSCHMSPNNCTSGSTKTKANTVCDPVIEEHFRRSLGKIYKEPAPVSNSVSITDSVDDHFTKALGDAWLQIKAKGNGGTTPNHESQ</sequence>
<reference evidence="4" key="1">
    <citation type="submission" date="2025-08" db="UniProtKB">
        <authorList>
            <consortium name="Ensembl"/>
        </authorList>
    </citation>
    <scope>IDENTIFICATION</scope>
</reference>
<dbReference type="RefSeq" id="XP_016403816.1">
    <property type="nucleotide sequence ID" value="XM_016548330.1"/>
</dbReference>
<dbReference type="GO" id="GO:0001223">
    <property type="term" value="F:transcription coactivator binding"/>
    <property type="evidence" value="ECO:0007669"/>
    <property type="project" value="TreeGrafter"/>
</dbReference>
<keyword evidence="5" id="KW-1185">Reference proteome</keyword>
<proteinExistence type="inferred from homology"/>
<evidence type="ECO:0000256" key="2">
    <source>
        <dbReference type="ARBA" id="ARBA00025784"/>
    </source>
</evidence>
<dbReference type="PANTHER" id="PTHR17604:SF6">
    <property type="entry name" value="TRANSCRIPTION COFACTOR VESTIGIAL-LIKE PROTEIN 4"/>
    <property type="match status" value="1"/>
</dbReference>
<dbReference type="InterPro" id="IPR006627">
    <property type="entry name" value="TDU_repeat"/>
</dbReference>
<organism evidence="4 5">
    <name type="scientific">Sinocyclocheilus rhinocerous</name>
    <dbReference type="NCBI Taxonomy" id="307959"/>
    <lineage>
        <taxon>Eukaryota</taxon>
        <taxon>Metazoa</taxon>
        <taxon>Chordata</taxon>
        <taxon>Craniata</taxon>
        <taxon>Vertebrata</taxon>
        <taxon>Euteleostomi</taxon>
        <taxon>Actinopterygii</taxon>
        <taxon>Neopterygii</taxon>
        <taxon>Teleostei</taxon>
        <taxon>Ostariophysi</taxon>
        <taxon>Cypriniformes</taxon>
        <taxon>Cyprinidae</taxon>
        <taxon>Cyprininae</taxon>
        <taxon>Sinocyclocheilus</taxon>
    </lineage>
</organism>
<feature type="compositionally biased region" description="Polar residues" evidence="3">
    <location>
        <begin position="33"/>
        <end position="44"/>
    </location>
</feature>
<dbReference type="OrthoDB" id="10040691at2759"/>
<dbReference type="RefSeq" id="XP_016403815.1">
    <property type="nucleotide sequence ID" value="XM_016548329.1"/>
</dbReference>
<dbReference type="Proteomes" id="UP000472270">
    <property type="component" value="Unassembled WGS sequence"/>
</dbReference>
<dbReference type="GeneID" id="107736947"/>
<dbReference type="InterPro" id="IPR028184">
    <property type="entry name" value="VGLL4"/>
</dbReference>
<evidence type="ECO:0000256" key="3">
    <source>
        <dbReference type="SAM" id="MobiDB-lite"/>
    </source>
</evidence>
<evidence type="ECO:0000313" key="4">
    <source>
        <dbReference type="Ensembl" id="ENSSRHP00000048498.1"/>
    </source>
</evidence>
<dbReference type="SMART" id="SM00711">
    <property type="entry name" value="TDU"/>
    <property type="match status" value="2"/>
</dbReference>
<protein>
    <submittedName>
        <fullName evidence="4">Transcription cofactor vestigial-like protein 4</fullName>
    </submittedName>
</protein>
<feature type="region of interest" description="Disordered" evidence="3">
    <location>
        <begin position="33"/>
        <end position="62"/>
    </location>
</feature>
<reference evidence="4" key="2">
    <citation type="submission" date="2025-09" db="UniProtKB">
        <authorList>
            <consortium name="Ensembl"/>
        </authorList>
    </citation>
    <scope>IDENTIFICATION</scope>
</reference>
<gene>
    <name evidence="4" type="primary">LOC107736947</name>
</gene>